<protein>
    <submittedName>
        <fullName evidence="2">Uncharacterized protein</fullName>
    </submittedName>
</protein>
<dbReference type="AlphaFoldDB" id="A0AAV6HR69"/>
<feature type="transmembrane region" description="Helical" evidence="1">
    <location>
        <begin position="6"/>
        <end position="24"/>
    </location>
</feature>
<accession>A0AAV6HR69</accession>
<comment type="caution">
    <text evidence="2">The sequence shown here is derived from an EMBL/GenBank/DDBJ whole genome shotgun (WGS) entry which is preliminary data.</text>
</comment>
<organism evidence="2 3">
    <name type="scientific">Rhododendron griersonianum</name>
    <dbReference type="NCBI Taxonomy" id="479676"/>
    <lineage>
        <taxon>Eukaryota</taxon>
        <taxon>Viridiplantae</taxon>
        <taxon>Streptophyta</taxon>
        <taxon>Embryophyta</taxon>
        <taxon>Tracheophyta</taxon>
        <taxon>Spermatophyta</taxon>
        <taxon>Magnoliopsida</taxon>
        <taxon>eudicotyledons</taxon>
        <taxon>Gunneridae</taxon>
        <taxon>Pentapetalae</taxon>
        <taxon>asterids</taxon>
        <taxon>Ericales</taxon>
        <taxon>Ericaceae</taxon>
        <taxon>Ericoideae</taxon>
        <taxon>Rhodoreae</taxon>
        <taxon>Rhododendron</taxon>
    </lineage>
</organism>
<keyword evidence="1" id="KW-0472">Membrane</keyword>
<sequence>MDPSLHMWMSLYISLIVSLFPIATPQFFSRFRGYVNNGGLQAVKECPVGINHVLLACYSVSTGLQLANSVVATFPKLRFLLLGLSR</sequence>
<keyword evidence="3" id="KW-1185">Reference proteome</keyword>
<proteinExistence type="predicted"/>
<name>A0AAV6HR69_9ERIC</name>
<evidence type="ECO:0000256" key="1">
    <source>
        <dbReference type="SAM" id="Phobius"/>
    </source>
</evidence>
<reference evidence="2 3" key="1">
    <citation type="submission" date="2020-08" db="EMBL/GenBank/DDBJ databases">
        <title>Plant Genome Project.</title>
        <authorList>
            <person name="Zhang R.-G."/>
        </authorList>
    </citation>
    <scope>NUCLEOTIDE SEQUENCE [LARGE SCALE GENOMIC DNA]</scope>
    <source>
        <strain evidence="2">WSP0</strain>
        <tissue evidence="2">Leaf</tissue>
    </source>
</reference>
<evidence type="ECO:0000313" key="2">
    <source>
        <dbReference type="EMBL" id="KAG5516503.1"/>
    </source>
</evidence>
<keyword evidence="1" id="KW-0812">Transmembrane</keyword>
<dbReference type="Proteomes" id="UP000823749">
    <property type="component" value="Chromosome 13"/>
</dbReference>
<dbReference type="EMBL" id="JACTNZ010000013">
    <property type="protein sequence ID" value="KAG5516503.1"/>
    <property type="molecule type" value="Genomic_DNA"/>
</dbReference>
<evidence type="ECO:0000313" key="3">
    <source>
        <dbReference type="Proteomes" id="UP000823749"/>
    </source>
</evidence>
<keyword evidence="1" id="KW-1133">Transmembrane helix</keyword>
<gene>
    <name evidence="2" type="ORF">RHGRI_037270</name>
</gene>